<protein>
    <submittedName>
        <fullName evidence="6">Glycoside hydrolase family 1 protein</fullName>
        <ecNumber evidence="6">3.2.1.-</ecNumber>
    </submittedName>
</protein>
<evidence type="ECO:0000256" key="3">
    <source>
        <dbReference type="ARBA" id="ARBA00023295"/>
    </source>
</evidence>
<dbReference type="InterPro" id="IPR001360">
    <property type="entry name" value="Glyco_hydro_1"/>
</dbReference>
<proteinExistence type="inferred from homology"/>
<comment type="similarity">
    <text evidence="1 5">Belongs to the glycosyl hydrolase 1 family.</text>
</comment>
<feature type="active site" description="Nucleophile" evidence="4">
    <location>
        <position position="360"/>
    </location>
</feature>
<comment type="caution">
    <text evidence="6">The sequence shown here is derived from an EMBL/GenBank/DDBJ whole genome shotgun (WGS) entry which is preliminary data.</text>
</comment>
<dbReference type="InterPro" id="IPR017853">
    <property type="entry name" value="GH"/>
</dbReference>
<dbReference type="EC" id="3.2.1.-" evidence="6"/>
<dbReference type="GO" id="GO:0016798">
    <property type="term" value="F:hydrolase activity, acting on glycosyl bonds"/>
    <property type="evidence" value="ECO:0007669"/>
    <property type="project" value="UniProtKB-KW"/>
</dbReference>
<evidence type="ECO:0000256" key="2">
    <source>
        <dbReference type="ARBA" id="ARBA00022801"/>
    </source>
</evidence>
<accession>A0ABW1RL95</accession>
<dbReference type="InterPro" id="IPR018120">
    <property type="entry name" value="Glyco_hydro_1_AS"/>
</dbReference>
<dbReference type="PANTHER" id="PTHR10353:SF122">
    <property type="entry name" value="6-PHOSPHO-BETA-GLUCOSIDASE ASCB-RELATED"/>
    <property type="match status" value="1"/>
</dbReference>
<dbReference type="Pfam" id="PF00232">
    <property type="entry name" value="Glyco_hydro_1"/>
    <property type="match status" value="1"/>
</dbReference>
<reference evidence="7" key="1">
    <citation type="journal article" date="2019" name="Int. J. Syst. Evol. Microbiol.">
        <title>The Global Catalogue of Microorganisms (GCM) 10K type strain sequencing project: providing services to taxonomists for standard genome sequencing and annotation.</title>
        <authorList>
            <consortium name="The Broad Institute Genomics Platform"/>
            <consortium name="The Broad Institute Genome Sequencing Center for Infectious Disease"/>
            <person name="Wu L."/>
            <person name="Ma J."/>
        </authorList>
    </citation>
    <scope>NUCLEOTIDE SEQUENCE [LARGE SCALE GENOMIC DNA]</scope>
    <source>
        <strain evidence="7">CCM 8927</strain>
    </source>
</reference>
<dbReference type="PROSITE" id="PS00572">
    <property type="entry name" value="GLYCOSYL_HYDROL_F1_1"/>
    <property type="match status" value="1"/>
</dbReference>
<evidence type="ECO:0000256" key="4">
    <source>
        <dbReference type="PROSITE-ProRule" id="PRU10055"/>
    </source>
</evidence>
<keyword evidence="3 6" id="KW-0326">Glycosidase</keyword>
<evidence type="ECO:0000256" key="5">
    <source>
        <dbReference type="RuleBase" id="RU003690"/>
    </source>
</evidence>
<name>A0ABW1RL95_9LACO</name>
<keyword evidence="2 6" id="KW-0378">Hydrolase</keyword>
<dbReference type="Gene3D" id="3.20.20.80">
    <property type="entry name" value="Glycosidases"/>
    <property type="match status" value="1"/>
</dbReference>
<dbReference type="PANTHER" id="PTHR10353">
    <property type="entry name" value="GLYCOSYL HYDROLASE"/>
    <property type="match status" value="1"/>
</dbReference>
<evidence type="ECO:0000313" key="6">
    <source>
        <dbReference type="EMBL" id="MFC6176891.1"/>
    </source>
</evidence>
<evidence type="ECO:0000313" key="7">
    <source>
        <dbReference type="Proteomes" id="UP001596288"/>
    </source>
</evidence>
<evidence type="ECO:0000256" key="1">
    <source>
        <dbReference type="ARBA" id="ARBA00010838"/>
    </source>
</evidence>
<gene>
    <name evidence="6" type="ORF">ACFQAV_08560</name>
</gene>
<sequence length="467" mass="54171">MKKILWGSSTNAQQYEGGWDEDGKGKSISDVRTLLHNYSNFHVASDGYHRYKEDIELFHQMGFSIYRFSISWTRIFPNGDDKAPNPKGLAYYDHVVDQLIADGIAPVATLYAYDLPLSLLERFGGWTSRQTVAAYKNYVDTIFEHFKGRIKFYVPFNEPNLYHVDSEYIAGNKNLSTQELWQGEHHLAIAYAHACNDLHNIDSTAKIGPNCAFMVNYPLTPDPKVVAGAQKSMYLTNYAYLDIYVHGYYPKFFLNHLKELGVSLDIRPGDMQLLKNAKPDFISSTYYATYVSDISKQLANNNETKNNDFEFQGGLVQRNNGTPNPYTKETEWGWIIDPLGFYYQLMDISERYHLPILILENGIAHTEKLNENHKIVDDYRISYLRDHIEQLKHAINDGVDVIGYLTWSAIDLHSTREGFIKRYGFIYVDRDEHDLKTLKRYKKKSFYWYKQVIESNGDDLTDNKIDY</sequence>
<dbReference type="Proteomes" id="UP001596288">
    <property type="component" value="Unassembled WGS sequence"/>
</dbReference>
<dbReference type="RefSeq" id="WP_223876462.1">
    <property type="nucleotide sequence ID" value="NZ_BJDF01000003.1"/>
</dbReference>
<organism evidence="6 7">
    <name type="scientific">Companilactobacillus huachuanensis</name>
    <dbReference type="NCBI Taxonomy" id="2559914"/>
    <lineage>
        <taxon>Bacteria</taxon>
        <taxon>Bacillati</taxon>
        <taxon>Bacillota</taxon>
        <taxon>Bacilli</taxon>
        <taxon>Lactobacillales</taxon>
        <taxon>Lactobacillaceae</taxon>
        <taxon>Companilactobacillus</taxon>
    </lineage>
</organism>
<dbReference type="SUPFAM" id="SSF51445">
    <property type="entry name" value="(Trans)glycosidases"/>
    <property type="match status" value="1"/>
</dbReference>
<keyword evidence="7" id="KW-1185">Reference proteome</keyword>
<dbReference type="EMBL" id="JBHSSF010000020">
    <property type="protein sequence ID" value="MFC6176891.1"/>
    <property type="molecule type" value="Genomic_DNA"/>
</dbReference>
<dbReference type="PRINTS" id="PR00131">
    <property type="entry name" value="GLHYDRLASE1"/>
</dbReference>